<name>A0ABQ9DDM7_9PASS</name>
<evidence type="ECO:0000313" key="2">
    <source>
        <dbReference type="Proteomes" id="UP001145742"/>
    </source>
</evidence>
<dbReference type="PANTHER" id="PTHR33395:SF22">
    <property type="entry name" value="REVERSE TRANSCRIPTASE DOMAIN-CONTAINING PROTEIN"/>
    <property type="match status" value="1"/>
</dbReference>
<keyword evidence="2" id="KW-1185">Reference proteome</keyword>
<accession>A0ABQ9DDM7</accession>
<dbReference type="Gene3D" id="3.60.10.10">
    <property type="entry name" value="Endonuclease/exonuclease/phosphatase"/>
    <property type="match status" value="1"/>
</dbReference>
<evidence type="ECO:0000313" key="1">
    <source>
        <dbReference type="EMBL" id="KAJ7416490.1"/>
    </source>
</evidence>
<dbReference type="Proteomes" id="UP001145742">
    <property type="component" value="Unassembled WGS sequence"/>
</dbReference>
<comment type="caution">
    <text evidence="1">The sequence shown here is derived from an EMBL/GenBank/DDBJ whole genome shotgun (WGS) entry which is preliminary data.</text>
</comment>
<dbReference type="InterPro" id="IPR036691">
    <property type="entry name" value="Endo/exonu/phosph_ase_sf"/>
</dbReference>
<proteinExistence type="predicted"/>
<reference evidence="1" key="1">
    <citation type="submission" date="2019-10" db="EMBL/GenBank/DDBJ databases">
        <authorList>
            <person name="Soares A.E.R."/>
            <person name="Aleixo A."/>
            <person name="Schneider P."/>
            <person name="Miyaki C.Y."/>
            <person name="Schneider M.P."/>
            <person name="Mello C."/>
            <person name="Vasconcelos A.T.R."/>
        </authorList>
    </citation>
    <scope>NUCLEOTIDE SEQUENCE</scope>
    <source>
        <tissue evidence="1">Muscle</tissue>
    </source>
</reference>
<protein>
    <submittedName>
        <fullName evidence="1">Rna-directed dna polymerase from mobile element jockey-like</fullName>
    </submittedName>
</protein>
<organism evidence="1 2">
    <name type="scientific">Willisornis vidua</name>
    <name type="common">Xingu scale-backed antbird</name>
    <dbReference type="NCBI Taxonomy" id="1566151"/>
    <lineage>
        <taxon>Eukaryota</taxon>
        <taxon>Metazoa</taxon>
        <taxon>Chordata</taxon>
        <taxon>Craniata</taxon>
        <taxon>Vertebrata</taxon>
        <taxon>Euteleostomi</taxon>
        <taxon>Archelosauria</taxon>
        <taxon>Archosauria</taxon>
        <taxon>Dinosauria</taxon>
        <taxon>Saurischia</taxon>
        <taxon>Theropoda</taxon>
        <taxon>Coelurosauria</taxon>
        <taxon>Aves</taxon>
        <taxon>Neognathae</taxon>
        <taxon>Neoaves</taxon>
        <taxon>Telluraves</taxon>
        <taxon>Australaves</taxon>
        <taxon>Passeriformes</taxon>
        <taxon>Thamnophilidae</taxon>
        <taxon>Willisornis</taxon>
    </lineage>
</organism>
<dbReference type="PANTHER" id="PTHR33395">
    <property type="entry name" value="TRANSCRIPTASE, PUTATIVE-RELATED-RELATED"/>
    <property type="match status" value="1"/>
</dbReference>
<gene>
    <name evidence="1" type="ORF">WISP_70788</name>
</gene>
<sequence>MYTNACSMGNKKKELQATGQQESYDVVAITEMWWDESHDWSAAMGRYKVFRKDRQSRRGEGVALHVRESLVSVELEVTNNKVECLWTRTRGKANKADILVGVYYRPPSEDDEGDELFYKQLVDVSTSPALVLCPKRQAGDEAWLNREILKEIKEQKGDYQLWKKGLATHEEFRNIVRVCRKKIRETKVQFEINLATSVRDNKKHFHKYINNKRRGKENLHSLFNLRRNIVNLDEEKAEVLNFYFASVFTSKTGQLVDKDRKMNSTPKFQEDTISDLLQHLDPQKSRGPDGIHHSVMRELAEELAMTLSIIYQQSWVSEKVLNDWKLVNVTPIHKKDCKEDLGNHRSVSVPRLWSRSS</sequence>
<dbReference type="EMBL" id="WHWB01033834">
    <property type="protein sequence ID" value="KAJ7416490.1"/>
    <property type="molecule type" value="Genomic_DNA"/>
</dbReference>
<dbReference type="SUPFAM" id="SSF56219">
    <property type="entry name" value="DNase I-like"/>
    <property type="match status" value="1"/>
</dbReference>